<keyword evidence="7" id="KW-1185">Reference proteome</keyword>
<dbReference type="SUPFAM" id="SSF46689">
    <property type="entry name" value="Homeodomain-like"/>
    <property type="match status" value="1"/>
</dbReference>
<dbReference type="PROSITE" id="PS01124">
    <property type="entry name" value="HTH_ARAC_FAMILY_2"/>
    <property type="match status" value="1"/>
</dbReference>
<feature type="region of interest" description="Disordered" evidence="4">
    <location>
        <begin position="311"/>
        <end position="339"/>
    </location>
</feature>
<keyword evidence="2 6" id="KW-0238">DNA-binding</keyword>
<dbReference type="SMART" id="SM00342">
    <property type="entry name" value="HTH_ARAC"/>
    <property type="match status" value="1"/>
</dbReference>
<dbReference type="Proteomes" id="UP000182932">
    <property type="component" value="Unassembled WGS sequence"/>
</dbReference>
<dbReference type="Gene3D" id="1.10.10.60">
    <property type="entry name" value="Homeodomain-like"/>
    <property type="match status" value="1"/>
</dbReference>
<evidence type="ECO:0000256" key="4">
    <source>
        <dbReference type="SAM" id="MobiDB-lite"/>
    </source>
</evidence>
<keyword evidence="1" id="KW-0805">Transcription regulation</keyword>
<dbReference type="PANTHER" id="PTHR43280">
    <property type="entry name" value="ARAC-FAMILY TRANSCRIPTIONAL REGULATOR"/>
    <property type="match status" value="1"/>
</dbReference>
<protein>
    <submittedName>
        <fullName evidence="6">AraC-type DNA-binding protein</fullName>
    </submittedName>
</protein>
<dbReference type="AlphaFoldDB" id="A0A975W8D7"/>
<accession>A0A975W8D7</accession>
<feature type="compositionally biased region" description="Basic and acidic residues" evidence="4">
    <location>
        <begin position="24"/>
        <end position="33"/>
    </location>
</feature>
<evidence type="ECO:0000256" key="1">
    <source>
        <dbReference type="ARBA" id="ARBA00023015"/>
    </source>
</evidence>
<reference evidence="6 7" key="1">
    <citation type="submission" date="2016-10" db="EMBL/GenBank/DDBJ databases">
        <authorList>
            <person name="Varghese N."/>
            <person name="Submissions S."/>
        </authorList>
    </citation>
    <scope>NUCLEOTIDE SEQUENCE [LARGE SCALE GENOMIC DNA]</scope>
    <source>
        <strain evidence="6 7">FF3</strain>
    </source>
</reference>
<proteinExistence type="predicted"/>
<dbReference type="EMBL" id="FNYY01000003">
    <property type="protein sequence ID" value="SEJ07720.1"/>
    <property type="molecule type" value="Genomic_DNA"/>
</dbReference>
<evidence type="ECO:0000259" key="5">
    <source>
        <dbReference type="PROSITE" id="PS01124"/>
    </source>
</evidence>
<keyword evidence="3" id="KW-0804">Transcription</keyword>
<evidence type="ECO:0000313" key="7">
    <source>
        <dbReference type="Proteomes" id="UP000182932"/>
    </source>
</evidence>
<comment type="caution">
    <text evidence="6">The sequence shown here is derived from an EMBL/GenBank/DDBJ whole genome shotgun (WGS) entry which is preliminary data.</text>
</comment>
<name>A0A975W8D7_9RHOB</name>
<organism evidence="6 7">
    <name type="scientific">Marinovum algicola</name>
    <dbReference type="NCBI Taxonomy" id="42444"/>
    <lineage>
        <taxon>Bacteria</taxon>
        <taxon>Pseudomonadati</taxon>
        <taxon>Pseudomonadota</taxon>
        <taxon>Alphaproteobacteria</taxon>
        <taxon>Rhodobacterales</taxon>
        <taxon>Roseobacteraceae</taxon>
        <taxon>Marinovum</taxon>
    </lineage>
</organism>
<dbReference type="InterPro" id="IPR003313">
    <property type="entry name" value="AraC-bd"/>
</dbReference>
<dbReference type="InterPro" id="IPR037923">
    <property type="entry name" value="HTH-like"/>
</dbReference>
<feature type="region of interest" description="Disordered" evidence="4">
    <location>
        <begin position="1"/>
        <end position="47"/>
    </location>
</feature>
<dbReference type="InterPro" id="IPR009057">
    <property type="entry name" value="Homeodomain-like_sf"/>
</dbReference>
<evidence type="ECO:0000313" key="6">
    <source>
        <dbReference type="EMBL" id="SEJ07720.1"/>
    </source>
</evidence>
<dbReference type="PANTHER" id="PTHR43280:SF32">
    <property type="entry name" value="TRANSCRIPTIONAL REGULATORY PROTEIN"/>
    <property type="match status" value="1"/>
</dbReference>
<feature type="domain" description="HTH araC/xylS-type" evidence="5">
    <location>
        <begin position="217"/>
        <end position="315"/>
    </location>
</feature>
<dbReference type="GO" id="GO:0043565">
    <property type="term" value="F:sequence-specific DNA binding"/>
    <property type="evidence" value="ECO:0007669"/>
    <property type="project" value="InterPro"/>
</dbReference>
<gene>
    <name evidence="6" type="ORF">SAMN04487940_103152</name>
</gene>
<dbReference type="GO" id="GO:0003700">
    <property type="term" value="F:DNA-binding transcription factor activity"/>
    <property type="evidence" value="ECO:0007669"/>
    <property type="project" value="InterPro"/>
</dbReference>
<sequence>MLRNGISLANGAAARHQQVSDLKASSDRKDRRGVTMQRSEPVEAQTAKPALPLRVVTLAQMTPGGSWQASLPHARDDHLLVWITRGQGRATIRGIRRGIGANNVLYLPRGTQFALETGPQCFGQAILIEDGDYPLLPDAPQHLRLRDVQAQGDLTGIVEMLQRELASQQPLQAEALVARFNLAAVWLRRQMLAMYDEGDKVSPALMGRETAGQRLSRRFADLLEAEFRSGRNMADYATLLEVTPTHLTRVCRENAGLTAADMITQRVLHEARMLLMRPEPPVQNVAGHLGFGSAAYFSRFIQHHTGQPPSALRRTALHEGGPRPKPAPGPLFRHHSGGG</sequence>
<dbReference type="Pfam" id="PF02311">
    <property type="entry name" value="AraC_binding"/>
    <property type="match status" value="1"/>
</dbReference>
<evidence type="ECO:0000256" key="2">
    <source>
        <dbReference type="ARBA" id="ARBA00023125"/>
    </source>
</evidence>
<evidence type="ECO:0000256" key="3">
    <source>
        <dbReference type="ARBA" id="ARBA00023163"/>
    </source>
</evidence>
<dbReference type="Pfam" id="PF12833">
    <property type="entry name" value="HTH_18"/>
    <property type="match status" value="1"/>
</dbReference>
<dbReference type="SUPFAM" id="SSF51215">
    <property type="entry name" value="Regulatory protein AraC"/>
    <property type="match status" value="1"/>
</dbReference>
<dbReference type="InterPro" id="IPR018060">
    <property type="entry name" value="HTH_AraC"/>
</dbReference>